<proteinExistence type="predicted"/>
<name>A0A813DAH9_POLGL</name>
<comment type="caution">
    <text evidence="3">The sequence shown here is derived from an EMBL/GenBank/DDBJ whole genome shotgun (WGS) entry which is preliminary data.</text>
</comment>
<evidence type="ECO:0000313" key="3">
    <source>
        <dbReference type="EMBL" id="CAE8582624.1"/>
    </source>
</evidence>
<feature type="non-terminal residue" evidence="3">
    <location>
        <position position="370"/>
    </location>
</feature>
<accession>A0A813DAH9</accession>
<gene>
    <name evidence="3" type="ORF">PGLA1383_LOCUS1619</name>
</gene>
<dbReference type="AlphaFoldDB" id="A0A813DAH9"/>
<evidence type="ECO:0000313" key="4">
    <source>
        <dbReference type="Proteomes" id="UP000654075"/>
    </source>
</evidence>
<dbReference type="EMBL" id="CAJNNV010000441">
    <property type="protein sequence ID" value="CAE8582624.1"/>
    <property type="molecule type" value="Genomic_DNA"/>
</dbReference>
<feature type="region of interest" description="Disordered" evidence="2">
    <location>
        <begin position="235"/>
        <end position="261"/>
    </location>
</feature>
<feature type="coiled-coil region" evidence="1">
    <location>
        <begin position="108"/>
        <end position="135"/>
    </location>
</feature>
<keyword evidence="4" id="KW-1185">Reference proteome</keyword>
<sequence length="370" mass="40559">MSLRPSGSAPELRRGRPSSAEPISFTAAGGESEASRPVSASPPSRQSLAFDIRRLARADTQESPLNVGNSSSMSTGSAREPLSGSRKIIGGMQALGNQQQYRELSNLISQLQGQRDADRRRLVQMERRIEAQLEERLHVGDGRERWAETQGNVNGLLEDMQAMRLRIDGVEPRLLAKLSESSGEAKQRLGELGQQVQALEQKNRLAAATIEETQRRQVGKLRRSEQSLEELLQRMSAAEEELRSRPARNGRSGQGFDPSLEGRMRGLEQHQEYFDASVRALQLQVEQAVQSAAEAAEDAVRSAESVTGNRGAGLSDIDDEARLASERGLVALEKRLSGQVQDLSSAMASLRVKVDGQLQRLSSVAERLET</sequence>
<evidence type="ECO:0000256" key="2">
    <source>
        <dbReference type="SAM" id="MobiDB-lite"/>
    </source>
</evidence>
<evidence type="ECO:0000256" key="1">
    <source>
        <dbReference type="SAM" id="Coils"/>
    </source>
</evidence>
<dbReference type="Proteomes" id="UP000654075">
    <property type="component" value="Unassembled WGS sequence"/>
</dbReference>
<protein>
    <submittedName>
        <fullName evidence="3">Uncharacterized protein</fullName>
    </submittedName>
</protein>
<keyword evidence="1" id="KW-0175">Coiled coil</keyword>
<organism evidence="3 4">
    <name type="scientific">Polarella glacialis</name>
    <name type="common">Dinoflagellate</name>
    <dbReference type="NCBI Taxonomy" id="89957"/>
    <lineage>
        <taxon>Eukaryota</taxon>
        <taxon>Sar</taxon>
        <taxon>Alveolata</taxon>
        <taxon>Dinophyceae</taxon>
        <taxon>Suessiales</taxon>
        <taxon>Suessiaceae</taxon>
        <taxon>Polarella</taxon>
    </lineage>
</organism>
<reference evidence="3" key="1">
    <citation type="submission" date="2021-02" db="EMBL/GenBank/DDBJ databases">
        <authorList>
            <person name="Dougan E. K."/>
            <person name="Rhodes N."/>
            <person name="Thang M."/>
            <person name="Chan C."/>
        </authorList>
    </citation>
    <scope>NUCLEOTIDE SEQUENCE</scope>
</reference>
<feature type="compositionally biased region" description="Low complexity" evidence="2">
    <location>
        <begin position="31"/>
        <end position="47"/>
    </location>
</feature>
<feature type="compositionally biased region" description="Basic and acidic residues" evidence="2">
    <location>
        <begin position="51"/>
        <end position="60"/>
    </location>
</feature>
<feature type="region of interest" description="Disordered" evidence="2">
    <location>
        <begin position="1"/>
        <end position="84"/>
    </location>
</feature>
<feature type="compositionally biased region" description="Polar residues" evidence="2">
    <location>
        <begin position="61"/>
        <end position="77"/>
    </location>
</feature>